<dbReference type="Pfam" id="PF06791">
    <property type="entry name" value="TMP_2"/>
    <property type="match status" value="1"/>
</dbReference>
<feature type="domain" description="Bacteriophage tail tape measure N-terminal" evidence="2">
    <location>
        <begin position="133"/>
        <end position="341"/>
    </location>
</feature>
<evidence type="ECO:0000259" key="1">
    <source>
        <dbReference type="Pfam" id="PF02557"/>
    </source>
</evidence>
<dbReference type="InterPro" id="IPR009045">
    <property type="entry name" value="Zn_M74/Hedgehog-like"/>
</dbReference>
<dbReference type="Pfam" id="PF02557">
    <property type="entry name" value="VanY"/>
    <property type="match status" value="1"/>
</dbReference>
<comment type="caution">
    <text evidence="3">The sequence shown here is derived from an EMBL/GenBank/DDBJ whole genome shotgun (WGS) entry which is preliminary data.</text>
</comment>
<organism evidence="3 4">
    <name type="scientific">Bosea vestrisii</name>
    <dbReference type="NCBI Taxonomy" id="151416"/>
    <lineage>
        <taxon>Bacteria</taxon>
        <taxon>Pseudomonadati</taxon>
        <taxon>Pseudomonadota</taxon>
        <taxon>Alphaproteobacteria</taxon>
        <taxon>Hyphomicrobiales</taxon>
        <taxon>Boseaceae</taxon>
        <taxon>Bosea</taxon>
    </lineage>
</organism>
<proteinExistence type="predicted"/>
<dbReference type="RefSeq" id="WP_377007685.1">
    <property type="nucleotide sequence ID" value="NZ_JBHSLV010000016.1"/>
</dbReference>
<evidence type="ECO:0000313" key="3">
    <source>
        <dbReference type="EMBL" id="MFC5392837.1"/>
    </source>
</evidence>
<feature type="domain" description="D-alanyl-D-alanine carboxypeptidase-like core" evidence="1">
    <location>
        <begin position="650"/>
        <end position="738"/>
    </location>
</feature>
<evidence type="ECO:0000313" key="4">
    <source>
        <dbReference type="Proteomes" id="UP001596104"/>
    </source>
</evidence>
<protein>
    <submittedName>
        <fullName evidence="3">Phage tail length tape measure family protein</fullName>
    </submittedName>
</protein>
<name>A0ABW0H8W3_9HYPH</name>
<dbReference type="CDD" id="cd14814">
    <property type="entry name" value="Peptidase_M15"/>
    <property type="match status" value="1"/>
</dbReference>
<dbReference type="InterPro" id="IPR009628">
    <property type="entry name" value="Phage_tape_measure_N"/>
</dbReference>
<reference evidence="4" key="1">
    <citation type="journal article" date="2019" name="Int. J. Syst. Evol. Microbiol.">
        <title>The Global Catalogue of Microorganisms (GCM) 10K type strain sequencing project: providing services to taxonomists for standard genome sequencing and annotation.</title>
        <authorList>
            <consortium name="The Broad Institute Genomics Platform"/>
            <consortium name="The Broad Institute Genome Sequencing Center for Infectious Disease"/>
            <person name="Wu L."/>
            <person name="Ma J."/>
        </authorList>
    </citation>
    <scope>NUCLEOTIDE SEQUENCE [LARGE SCALE GENOMIC DNA]</scope>
    <source>
        <strain evidence="4">CGMCC 1.16326</strain>
    </source>
</reference>
<dbReference type="SUPFAM" id="SSF55166">
    <property type="entry name" value="Hedgehog/DD-peptidase"/>
    <property type="match status" value="1"/>
</dbReference>
<dbReference type="Gene3D" id="3.30.1380.10">
    <property type="match status" value="1"/>
</dbReference>
<sequence length="1022" mass="108076">MSTTETVRVVRIRGVPEGLDVLTAKVKAVEGAYAGVAKQSETVTVATERVERRQLSLASGYERLQRQLDGTFRAQSAYERVLRDINRYSEAGLVSELRRSELTNLAAQRYTAASAAASTFAGTIGKTAVTANDNFTRSAGLARHEMINLGRQVQDVGTMLAMGQSPFAILASQGAQVADIFASTSASIGSVVRQIGGGALRFATSGAGLATAGAGLGAWGAIAAASYASGQREVENALRGVGAASGATLAGINRLADAEAAAAKVSVASAREIASAYAATGKVDPTRLPGLIGFSREYAAFQNIGVDDALKELAGAFADPSRGAEMLAGKIGGLSDASRRWIADQQAAGNLLGAQNTLLQTFQLQVEGATERTGLFARAWDAVKRSVSDADNALGQVLNGPTTLEKLEGLRSQRDTFSARPTRTQRAQGYLAGLDAEIRKLEAIVELDKQRAEIDTRIARAQTAGRAASAITDQLDPFAKTMRELTEQRTALAKAIELNPRDEMVEAWRKGLTSVKTAMDSLVPAVQRERLNGELAVKTIEARTVADRMHLAVLRERIELARGLGDAEATLTRRIQEQAAIQAQATRDAQDALKASRDQLALAGRSPAERFRIEQEQIRRDNIERFGGVNTSMPATTAAANGLDAAFAESLRKLMAAVPGLTITSGFRSTAEQARLYAEKGPGWAAPPGRSQHERGLAADLAYRGSGQLPAWVREEAAKYGIHFPLANRTRNPEPWHAEPIGGRSRGMSGNGAADEIYRNAFSARDLNAIEATVGGANRELQRQFELLGLQRQAWGESAEEVAKAAKQQELINALQREGVTIGPELDAQIQRTASGYGELVRQQDELRKSQEAMRTLGDMGRDALRGIYSDLRSGATAAEAFTNALNRIADKLLDMALNDLFGKAFGNNSQGLFGSGGFFSSLFGGFGGGSLGLTPGSGGLYAVGGYTGPGGKYDPAGIVHRGEYVFSAASVGRIGLSYLDAMHKSSLPGFDKGGYVGAMSAAGMSPSGMGGKPMICERAAV</sequence>
<dbReference type="InterPro" id="IPR003709">
    <property type="entry name" value="VanY-like_core_dom"/>
</dbReference>
<evidence type="ECO:0000259" key="2">
    <source>
        <dbReference type="Pfam" id="PF06791"/>
    </source>
</evidence>
<dbReference type="EMBL" id="JBHSLV010000016">
    <property type="protein sequence ID" value="MFC5392837.1"/>
    <property type="molecule type" value="Genomic_DNA"/>
</dbReference>
<gene>
    <name evidence="3" type="ORF">ACFPPC_09345</name>
</gene>
<accession>A0ABW0H8W3</accession>
<dbReference type="Proteomes" id="UP001596104">
    <property type="component" value="Unassembled WGS sequence"/>
</dbReference>
<keyword evidence="4" id="KW-1185">Reference proteome</keyword>